<reference evidence="15" key="1">
    <citation type="submission" date="2019-10" db="EMBL/GenBank/DDBJ databases">
        <authorList>
            <person name="Zhang R."/>
            <person name="Pan Y."/>
            <person name="Wang J."/>
            <person name="Ma R."/>
            <person name="Yu S."/>
        </authorList>
    </citation>
    <scope>NUCLEOTIDE SEQUENCE</scope>
    <source>
        <strain evidence="15">LA-IB0</strain>
        <tissue evidence="15">Leaf</tissue>
    </source>
</reference>
<keyword evidence="6 12" id="KW-0342">GTP-binding</keyword>
<evidence type="ECO:0000259" key="14">
    <source>
        <dbReference type="PROSITE" id="PS51718"/>
    </source>
</evidence>
<evidence type="ECO:0000313" key="16">
    <source>
        <dbReference type="Proteomes" id="UP000826271"/>
    </source>
</evidence>
<evidence type="ECO:0000256" key="1">
    <source>
        <dbReference type="ARBA" id="ARBA00022490"/>
    </source>
</evidence>
<dbReference type="PROSITE" id="PS51718">
    <property type="entry name" value="G_DYNAMIN_2"/>
    <property type="match status" value="1"/>
</dbReference>
<evidence type="ECO:0000256" key="7">
    <source>
        <dbReference type="ARBA" id="ARBA00023175"/>
    </source>
</evidence>
<keyword evidence="5" id="KW-0378">Hydrolase</keyword>
<sequence>MATMESLIGLVNRIQRACTALGDHGGEGMSLWEALPSVAVVGGQSSGKSSVLESVVGRDFLPRGSGIVTRRPLVLQLHKTEGGTEYAEFLHAPKRKMTDFAAVRKEIADETDRITGKSKQISNIPIHLSIYSPNVVNLTLIDLPGLTKVAVEGQPESIVEDIEMMVRSYVEKPNCIILAISPANQDIATSDAIKLAREVDPSGERTFGVLTKLDLMDQGTNALDVLEGRAYKLLHPWVGIVNRSQADINKNVNMIHARQKEREYFESSPEYGHLGHKMGSEYLAKLLSKHLETVIRQRIPSIIALINKTIDEINAELDRIGRPIAVDGGAQLYTILEMCRAFDRVFKEHLDGGRPGGDKIYGVFDHQLPAALKKLPFDRHLSQNNVRKVISEADGYQPHLIAPEQGYRRLIDGSLGYFRGPAEASVDAVHLVLKELVRRSLAATEELNRFPSLKSDIAAAANDSLEKFRDDSRKTVLRLVEMESSYLTVEFFRKLNMEPEKTPNAATPNADRYTDNHLRRIGTNVTAYVSMVCDTLKNSIPKAVVHCQVREAKRSLLNRFYAQVGRKEKEQLGKMLDEDPSLMVKRESLAKRLELYKSARDEIDSVAWK</sequence>
<dbReference type="GO" id="GO:0005874">
    <property type="term" value="C:microtubule"/>
    <property type="evidence" value="ECO:0007669"/>
    <property type="project" value="UniProtKB-KW"/>
</dbReference>
<dbReference type="Proteomes" id="UP000826271">
    <property type="component" value="Unassembled WGS sequence"/>
</dbReference>
<dbReference type="InterPro" id="IPR020850">
    <property type="entry name" value="GED_dom"/>
</dbReference>
<dbReference type="InterPro" id="IPR000375">
    <property type="entry name" value="Dynamin_stalk"/>
</dbReference>
<dbReference type="PROSITE" id="PS51388">
    <property type="entry name" value="GED"/>
    <property type="match status" value="1"/>
</dbReference>
<dbReference type="SUPFAM" id="SSF52540">
    <property type="entry name" value="P-loop containing nucleoside triphosphate hydrolases"/>
    <property type="match status" value="1"/>
</dbReference>
<feature type="domain" description="Dynamin-type G" evidence="14">
    <location>
        <begin position="32"/>
        <end position="300"/>
    </location>
</feature>
<evidence type="ECO:0000259" key="13">
    <source>
        <dbReference type="PROSITE" id="PS51388"/>
    </source>
</evidence>
<dbReference type="Pfam" id="PF01031">
    <property type="entry name" value="Dynamin_M"/>
    <property type="match status" value="1"/>
</dbReference>
<keyword evidence="7" id="KW-0505">Motor protein</keyword>
<evidence type="ECO:0000256" key="6">
    <source>
        <dbReference type="ARBA" id="ARBA00023134"/>
    </source>
</evidence>
<gene>
    <name evidence="15" type="ORF">BUALT_Bualt05G0103800</name>
</gene>
<keyword evidence="2" id="KW-0132">Cell division</keyword>
<evidence type="ECO:0000256" key="5">
    <source>
        <dbReference type="ARBA" id="ARBA00022801"/>
    </source>
</evidence>
<name>A0AAV6XI35_9LAMI</name>
<dbReference type="InterPro" id="IPR001401">
    <property type="entry name" value="Dynamin_GTPase"/>
</dbReference>
<dbReference type="PANTHER" id="PTHR11566">
    <property type="entry name" value="DYNAMIN"/>
    <property type="match status" value="1"/>
</dbReference>
<dbReference type="InterPro" id="IPR019762">
    <property type="entry name" value="Dynamin_GTPase_CS"/>
</dbReference>
<dbReference type="InterPro" id="IPR027417">
    <property type="entry name" value="P-loop_NTPase"/>
</dbReference>
<dbReference type="FunFam" id="3.40.50.300:FF:000228">
    <property type="entry name" value="dynamin-related protein 1E"/>
    <property type="match status" value="1"/>
</dbReference>
<dbReference type="InterPro" id="IPR030381">
    <property type="entry name" value="G_DYNAMIN_dom"/>
</dbReference>
<evidence type="ECO:0000256" key="10">
    <source>
        <dbReference type="ARBA" id="ARBA00060413"/>
    </source>
</evidence>
<dbReference type="EMBL" id="WHWC01000005">
    <property type="protein sequence ID" value="KAG8382691.1"/>
    <property type="molecule type" value="Genomic_DNA"/>
</dbReference>
<protein>
    <recommendedName>
        <fullName evidence="17">Dynamin-related protein 1C</fullName>
    </recommendedName>
</protein>
<evidence type="ECO:0000256" key="9">
    <source>
        <dbReference type="ARBA" id="ARBA00023306"/>
    </source>
</evidence>
<evidence type="ECO:0000256" key="4">
    <source>
        <dbReference type="ARBA" id="ARBA00022741"/>
    </source>
</evidence>
<keyword evidence="1" id="KW-0963">Cytoplasm</keyword>
<keyword evidence="8" id="KW-0206">Cytoskeleton</keyword>
<dbReference type="Gene3D" id="1.20.120.1240">
    <property type="entry name" value="Dynamin, middle domain"/>
    <property type="match status" value="1"/>
</dbReference>
<dbReference type="AlphaFoldDB" id="A0AAV6XI35"/>
<keyword evidence="9" id="KW-0131">Cell cycle</keyword>
<dbReference type="GO" id="GO:0009524">
    <property type="term" value="C:phragmoplast"/>
    <property type="evidence" value="ECO:0007669"/>
    <property type="project" value="UniProtKB-SubCell"/>
</dbReference>
<dbReference type="SMART" id="SM00053">
    <property type="entry name" value="DYNc"/>
    <property type="match status" value="1"/>
</dbReference>
<dbReference type="SMART" id="SM00302">
    <property type="entry name" value="GED"/>
    <property type="match status" value="1"/>
</dbReference>
<evidence type="ECO:0000256" key="12">
    <source>
        <dbReference type="RuleBase" id="RU003932"/>
    </source>
</evidence>
<dbReference type="GO" id="GO:0005525">
    <property type="term" value="F:GTP binding"/>
    <property type="evidence" value="ECO:0007669"/>
    <property type="project" value="UniProtKB-KW"/>
</dbReference>
<comment type="subcellular location">
    <subcellularLocation>
        <location evidence="10">Cytoplasm</location>
        <location evidence="10">Cytoskeleton</location>
        <location evidence="10">Phragmoplast</location>
    </subcellularLocation>
</comment>
<comment type="subunit">
    <text evidence="11">Forms homodimer and may homooligomerize and heterooligomerize to form the phragmoplastin complex. Binds to PHIP1.</text>
</comment>
<keyword evidence="16" id="KW-1185">Reference proteome</keyword>
<evidence type="ECO:0000256" key="2">
    <source>
        <dbReference type="ARBA" id="ARBA00022618"/>
    </source>
</evidence>
<keyword evidence="4 12" id="KW-0547">Nucleotide-binding</keyword>
<evidence type="ECO:0000313" key="15">
    <source>
        <dbReference type="EMBL" id="KAG8382691.1"/>
    </source>
</evidence>
<dbReference type="GO" id="GO:0008017">
    <property type="term" value="F:microtubule binding"/>
    <property type="evidence" value="ECO:0007669"/>
    <property type="project" value="TreeGrafter"/>
</dbReference>
<dbReference type="CDD" id="cd08771">
    <property type="entry name" value="DLP_1"/>
    <property type="match status" value="1"/>
</dbReference>
<feature type="domain" description="GED" evidence="13">
    <location>
        <begin position="518"/>
        <end position="609"/>
    </location>
</feature>
<accession>A0AAV6XI35</accession>
<dbReference type="Pfam" id="PF02212">
    <property type="entry name" value="GED"/>
    <property type="match status" value="1"/>
</dbReference>
<dbReference type="PANTHER" id="PTHR11566:SF80">
    <property type="entry name" value="PHRAGMOPLASTIN DRP1C"/>
    <property type="match status" value="1"/>
</dbReference>
<dbReference type="GO" id="GO:0016020">
    <property type="term" value="C:membrane"/>
    <property type="evidence" value="ECO:0007669"/>
    <property type="project" value="TreeGrafter"/>
</dbReference>
<dbReference type="PRINTS" id="PR00195">
    <property type="entry name" value="DYNAMIN"/>
</dbReference>
<comment type="caution">
    <text evidence="15">The sequence shown here is derived from an EMBL/GenBank/DDBJ whole genome shotgun (WGS) entry which is preliminary data.</text>
</comment>
<evidence type="ECO:0008006" key="17">
    <source>
        <dbReference type="Google" id="ProtNLM"/>
    </source>
</evidence>
<evidence type="ECO:0000256" key="3">
    <source>
        <dbReference type="ARBA" id="ARBA00022701"/>
    </source>
</evidence>
<evidence type="ECO:0000256" key="11">
    <source>
        <dbReference type="ARBA" id="ARBA00065858"/>
    </source>
</evidence>
<dbReference type="PROSITE" id="PS00410">
    <property type="entry name" value="G_DYNAMIN_1"/>
    <property type="match status" value="1"/>
</dbReference>
<dbReference type="GO" id="GO:0003924">
    <property type="term" value="F:GTPase activity"/>
    <property type="evidence" value="ECO:0007669"/>
    <property type="project" value="InterPro"/>
</dbReference>
<dbReference type="InterPro" id="IPR003130">
    <property type="entry name" value="GED"/>
</dbReference>
<organism evidence="15 16">
    <name type="scientific">Buddleja alternifolia</name>
    <dbReference type="NCBI Taxonomy" id="168488"/>
    <lineage>
        <taxon>Eukaryota</taxon>
        <taxon>Viridiplantae</taxon>
        <taxon>Streptophyta</taxon>
        <taxon>Embryophyta</taxon>
        <taxon>Tracheophyta</taxon>
        <taxon>Spermatophyta</taxon>
        <taxon>Magnoliopsida</taxon>
        <taxon>eudicotyledons</taxon>
        <taxon>Gunneridae</taxon>
        <taxon>Pentapetalae</taxon>
        <taxon>asterids</taxon>
        <taxon>lamiids</taxon>
        <taxon>Lamiales</taxon>
        <taxon>Scrophulariaceae</taxon>
        <taxon>Buddlejeae</taxon>
        <taxon>Buddleja</taxon>
    </lineage>
</organism>
<comment type="similarity">
    <text evidence="12">Belongs to the TRAFAC class dynamin-like GTPase superfamily. Dynamin/Fzo/YdjA family.</text>
</comment>
<evidence type="ECO:0000256" key="8">
    <source>
        <dbReference type="ARBA" id="ARBA00023212"/>
    </source>
</evidence>
<keyword evidence="3" id="KW-0493">Microtubule</keyword>
<proteinExistence type="inferred from homology"/>
<dbReference type="Gene3D" id="3.40.50.300">
    <property type="entry name" value="P-loop containing nucleotide triphosphate hydrolases"/>
    <property type="match status" value="1"/>
</dbReference>
<dbReference type="FunFam" id="1.20.120.1240:FF:000009">
    <property type="entry name" value="Dynamin-related protein 1C"/>
    <property type="match status" value="1"/>
</dbReference>
<dbReference type="Pfam" id="PF00350">
    <property type="entry name" value="Dynamin_N"/>
    <property type="match status" value="1"/>
</dbReference>
<dbReference type="GO" id="GO:0051301">
    <property type="term" value="P:cell division"/>
    <property type="evidence" value="ECO:0007669"/>
    <property type="project" value="UniProtKB-KW"/>
</dbReference>
<dbReference type="InterPro" id="IPR022812">
    <property type="entry name" value="Dynamin"/>
</dbReference>
<dbReference type="InterPro" id="IPR045063">
    <property type="entry name" value="Dynamin_N"/>
</dbReference>